<keyword evidence="1" id="KW-0812">Transmembrane</keyword>
<feature type="chain" id="PRO_5035433490" description="Transmembrane protein" evidence="2">
    <location>
        <begin position="25"/>
        <end position="69"/>
    </location>
</feature>
<organism evidence="3 4">
    <name type="scientific">Rhamnella rubrinervis</name>
    <dbReference type="NCBI Taxonomy" id="2594499"/>
    <lineage>
        <taxon>Eukaryota</taxon>
        <taxon>Viridiplantae</taxon>
        <taxon>Streptophyta</taxon>
        <taxon>Embryophyta</taxon>
        <taxon>Tracheophyta</taxon>
        <taxon>Spermatophyta</taxon>
        <taxon>Magnoliopsida</taxon>
        <taxon>eudicotyledons</taxon>
        <taxon>Gunneridae</taxon>
        <taxon>Pentapetalae</taxon>
        <taxon>rosids</taxon>
        <taxon>fabids</taxon>
        <taxon>Rosales</taxon>
        <taxon>Rhamnaceae</taxon>
        <taxon>rhamnoid group</taxon>
        <taxon>Rhamneae</taxon>
        <taxon>Rhamnella</taxon>
    </lineage>
</organism>
<proteinExistence type="predicted"/>
<feature type="transmembrane region" description="Helical" evidence="1">
    <location>
        <begin position="48"/>
        <end position="65"/>
    </location>
</feature>
<keyword evidence="1" id="KW-0472">Membrane</keyword>
<reference evidence="3" key="1">
    <citation type="submission" date="2020-03" db="EMBL/GenBank/DDBJ databases">
        <title>A high-quality chromosome-level genome assembly of a woody plant with both climbing and erect habits, Rhamnella rubrinervis.</title>
        <authorList>
            <person name="Lu Z."/>
            <person name="Yang Y."/>
            <person name="Zhu X."/>
            <person name="Sun Y."/>
        </authorList>
    </citation>
    <scope>NUCLEOTIDE SEQUENCE</scope>
    <source>
        <strain evidence="3">BYM</strain>
        <tissue evidence="3">Leaf</tissue>
    </source>
</reference>
<name>A0A8K0DLW2_9ROSA</name>
<evidence type="ECO:0000313" key="3">
    <source>
        <dbReference type="EMBL" id="KAF3431333.1"/>
    </source>
</evidence>
<evidence type="ECO:0000256" key="1">
    <source>
        <dbReference type="SAM" id="Phobius"/>
    </source>
</evidence>
<comment type="caution">
    <text evidence="3">The sequence shown here is derived from an EMBL/GenBank/DDBJ whole genome shotgun (WGS) entry which is preliminary data.</text>
</comment>
<sequence>MASSMVKYGVFVACFAVFVIVAAAHEGHDHHHMAPEPGPPENQSSFTNPSIVLGVFALLVSSLAFRNRV</sequence>
<keyword evidence="2" id="KW-0732">Signal</keyword>
<evidence type="ECO:0000313" key="4">
    <source>
        <dbReference type="Proteomes" id="UP000796880"/>
    </source>
</evidence>
<protein>
    <recommendedName>
        <fullName evidence="5">Transmembrane protein</fullName>
    </recommendedName>
</protein>
<dbReference type="EMBL" id="VOIH02000012">
    <property type="protein sequence ID" value="KAF3431333.1"/>
    <property type="molecule type" value="Genomic_DNA"/>
</dbReference>
<evidence type="ECO:0000256" key="2">
    <source>
        <dbReference type="SAM" id="SignalP"/>
    </source>
</evidence>
<dbReference type="Proteomes" id="UP000796880">
    <property type="component" value="Unassembled WGS sequence"/>
</dbReference>
<feature type="signal peptide" evidence="2">
    <location>
        <begin position="1"/>
        <end position="24"/>
    </location>
</feature>
<dbReference type="AlphaFoldDB" id="A0A8K0DLW2"/>
<accession>A0A8K0DLW2</accession>
<gene>
    <name evidence="3" type="ORF">FNV43_RR26064</name>
</gene>
<keyword evidence="1" id="KW-1133">Transmembrane helix</keyword>
<keyword evidence="4" id="KW-1185">Reference proteome</keyword>
<evidence type="ECO:0008006" key="5">
    <source>
        <dbReference type="Google" id="ProtNLM"/>
    </source>
</evidence>